<dbReference type="PANTHER" id="PTHR47027:SF25">
    <property type="entry name" value="REVERSE TRANSCRIPTASE DOMAIN-CONTAINING PROTEIN"/>
    <property type="match status" value="1"/>
</dbReference>
<reference evidence="2 3" key="1">
    <citation type="submission" date="2024-03" db="EMBL/GenBank/DDBJ databases">
        <title>The genome assembly and annotation of the cricket Gryllus longicercus Weissman &amp; Gray.</title>
        <authorList>
            <person name="Szrajer S."/>
            <person name="Gray D."/>
            <person name="Ylla G."/>
        </authorList>
    </citation>
    <scope>NUCLEOTIDE SEQUENCE [LARGE SCALE GENOMIC DNA]</scope>
    <source>
        <strain evidence="2">DAG 2021-001</strain>
        <tissue evidence="2">Whole body minus gut</tissue>
    </source>
</reference>
<evidence type="ECO:0000313" key="3">
    <source>
        <dbReference type="Proteomes" id="UP001378592"/>
    </source>
</evidence>
<gene>
    <name evidence="2" type="ORF">R5R35_014440</name>
</gene>
<evidence type="ECO:0008006" key="4">
    <source>
        <dbReference type="Google" id="ProtNLM"/>
    </source>
</evidence>
<evidence type="ECO:0000256" key="1">
    <source>
        <dbReference type="SAM" id="MobiDB-lite"/>
    </source>
</evidence>
<protein>
    <recommendedName>
        <fullName evidence="4">Endonuclease-reverse transcriptase</fullName>
    </recommendedName>
</protein>
<dbReference type="AlphaFoldDB" id="A0AAN9V0X3"/>
<evidence type="ECO:0000313" key="2">
    <source>
        <dbReference type="EMBL" id="KAK7788325.1"/>
    </source>
</evidence>
<dbReference type="EMBL" id="JAZDUA010001253">
    <property type="protein sequence ID" value="KAK7788325.1"/>
    <property type="molecule type" value="Genomic_DNA"/>
</dbReference>
<comment type="caution">
    <text evidence="2">The sequence shown here is derived from an EMBL/GenBank/DDBJ whole genome shotgun (WGS) entry which is preliminary data.</text>
</comment>
<dbReference type="PANTHER" id="PTHR47027">
    <property type="entry name" value="REVERSE TRANSCRIPTASE DOMAIN-CONTAINING PROTEIN"/>
    <property type="match status" value="1"/>
</dbReference>
<feature type="region of interest" description="Disordered" evidence="1">
    <location>
        <begin position="92"/>
        <end position="113"/>
    </location>
</feature>
<proteinExistence type="predicted"/>
<dbReference type="Proteomes" id="UP001378592">
    <property type="component" value="Unassembled WGS sequence"/>
</dbReference>
<organism evidence="2 3">
    <name type="scientific">Gryllus longicercus</name>
    <dbReference type="NCBI Taxonomy" id="2509291"/>
    <lineage>
        <taxon>Eukaryota</taxon>
        <taxon>Metazoa</taxon>
        <taxon>Ecdysozoa</taxon>
        <taxon>Arthropoda</taxon>
        <taxon>Hexapoda</taxon>
        <taxon>Insecta</taxon>
        <taxon>Pterygota</taxon>
        <taxon>Neoptera</taxon>
        <taxon>Polyneoptera</taxon>
        <taxon>Orthoptera</taxon>
        <taxon>Ensifera</taxon>
        <taxon>Gryllidea</taxon>
        <taxon>Grylloidea</taxon>
        <taxon>Gryllidae</taxon>
        <taxon>Gryllinae</taxon>
        <taxon>Gryllus</taxon>
    </lineage>
</organism>
<feature type="compositionally biased region" description="Basic and acidic residues" evidence="1">
    <location>
        <begin position="92"/>
        <end position="107"/>
    </location>
</feature>
<sequence>MAVPTLLYGCESWVLTQKTLTTIQSSEMKFLRRINGCTREDRIRNEEIRKELQVTSINTRMQEYRQRWVEHVERMSDSRLPKAALLYAPRGRRDVGRPRKRWRETVRTEQAVA</sequence>
<keyword evidence="3" id="KW-1185">Reference proteome</keyword>
<accession>A0AAN9V0X3</accession>
<name>A0AAN9V0X3_9ORTH</name>